<evidence type="ECO:0008006" key="3">
    <source>
        <dbReference type="Google" id="ProtNLM"/>
    </source>
</evidence>
<dbReference type="EMBL" id="JBHSOH010000015">
    <property type="protein sequence ID" value="MFC5849162.1"/>
    <property type="molecule type" value="Genomic_DNA"/>
</dbReference>
<accession>A0ABW1DKM5</accession>
<dbReference type="Gene3D" id="1.25.40.10">
    <property type="entry name" value="Tetratricopeptide repeat domain"/>
    <property type="match status" value="1"/>
</dbReference>
<gene>
    <name evidence="1" type="ORF">ACFPQ6_12670</name>
</gene>
<reference evidence="2" key="1">
    <citation type="journal article" date="2019" name="Int. J. Syst. Evol. Microbiol.">
        <title>The Global Catalogue of Microorganisms (GCM) 10K type strain sequencing project: providing services to taxonomists for standard genome sequencing and annotation.</title>
        <authorList>
            <consortium name="The Broad Institute Genomics Platform"/>
            <consortium name="The Broad Institute Genome Sequencing Center for Infectious Disease"/>
            <person name="Wu L."/>
            <person name="Ma J."/>
        </authorList>
    </citation>
    <scope>NUCLEOTIDE SEQUENCE [LARGE SCALE GENOMIC DNA]</scope>
    <source>
        <strain evidence="2">CGMCC 1.15053</strain>
    </source>
</reference>
<dbReference type="InterPro" id="IPR027417">
    <property type="entry name" value="P-loop_NTPase"/>
</dbReference>
<protein>
    <recommendedName>
        <fullName evidence="3">Orc1-like AAA ATPase domain-containing protein</fullName>
    </recommendedName>
</protein>
<dbReference type="SUPFAM" id="SSF52540">
    <property type="entry name" value="P-loop containing nucleoside triphosphate hydrolases"/>
    <property type="match status" value="1"/>
</dbReference>
<keyword evidence="2" id="KW-1185">Reference proteome</keyword>
<proteinExistence type="predicted"/>
<evidence type="ECO:0000313" key="1">
    <source>
        <dbReference type="EMBL" id="MFC5849162.1"/>
    </source>
</evidence>
<name>A0ABW1DKM5_9DEIO</name>
<sequence>MRAPLPSTAPGMLLDRPRLFKIIEAHARVLIAAGQGLGKTTLLEQAHYYISRWGRTTLLLTSPQPQRELAAFLRRFTNALQAHDRRLFQPTASAYHALTLIPEDPGFPLEAAQAIARDLHDLTIQNPYTVLIDDLDPSPSLTAFISSLMEATPHIHYVLAGPETLSTHFSIAPLEDKGKVQDLSICLLTSNDLAFKDYEARHLGLSPEAFERSQGIPLLVQALLSKDLTTLFLREDLQAYVHHLDPVLMRAAFIEDWTVPPPPALLQALDLPTTYLNDYQRLNWPFTTDPQRRVPLLTELLRHALYTQGDVDRILPSLATYYDSVDPIRAHALRNRQRTPFALSPEALASRQAQLHTWTVNAEWQRIRDMLSTHLWEDAKGLQIDLDAADTLLLITALRETAQHLEDLRFALQLLHIAEGQFLWSVTEFDFVKADLLYKLGRLTQAQETYLELFERLPPDHPRKTELRVQLALCYLQAGKPLLAQIALGPHPTENPDPSFQVALLQTQLMRGNPSIKTKQQAAAVYDSQEDWSQLAPELQCRLIAALLDVGLLKPAYKLLRHLPADECLSPWLVTERHRLLSVYALRQQQLPTAEQQAQLATSSADHLSQFAHLPGPEYQDLLTRWQAHQWQLLVAIASQDHSTSEQQLAQLQMIARLEGNLSRQLQRCRIIFNASQHATLQAQVADAELIGNDHTELTYVLRCCLGSPPPRGQQYPRTFDTTWSTWAAQLGTSSATQQPEPSSRVPVHTLHLNMLNGTFTGQLGKQSFDLSVREAELLYVLATTGPQSSEVLGKQLFHFSKNPRAYVNVTASNLGRRRLSYPHTSESLVALDPKTNTYQLHPAVQLTCDVHTLDQLPLTTLADLYKPFPLLAKSKRPQLLTPEFIRRHVVAHLATMPEAETDLDILQHLITLDPPLRAMLKAYPRD</sequence>
<dbReference type="RefSeq" id="WP_380049958.1">
    <property type="nucleotide sequence ID" value="NZ_JBHSOH010000015.1"/>
</dbReference>
<evidence type="ECO:0000313" key="2">
    <source>
        <dbReference type="Proteomes" id="UP001595979"/>
    </source>
</evidence>
<dbReference type="InterPro" id="IPR011990">
    <property type="entry name" value="TPR-like_helical_dom_sf"/>
</dbReference>
<dbReference type="Proteomes" id="UP001595979">
    <property type="component" value="Unassembled WGS sequence"/>
</dbReference>
<comment type="caution">
    <text evidence="1">The sequence shown here is derived from an EMBL/GenBank/DDBJ whole genome shotgun (WGS) entry which is preliminary data.</text>
</comment>
<organism evidence="1 2">
    <name type="scientific">Deinococcus petrolearius</name>
    <dbReference type="NCBI Taxonomy" id="1751295"/>
    <lineage>
        <taxon>Bacteria</taxon>
        <taxon>Thermotogati</taxon>
        <taxon>Deinococcota</taxon>
        <taxon>Deinococci</taxon>
        <taxon>Deinococcales</taxon>
        <taxon>Deinococcaceae</taxon>
        <taxon>Deinococcus</taxon>
    </lineage>
</organism>